<proteinExistence type="predicted"/>
<evidence type="ECO:0000256" key="1">
    <source>
        <dbReference type="SAM" id="MobiDB-lite"/>
    </source>
</evidence>
<feature type="compositionally biased region" description="Acidic residues" evidence="1">
    <location>
        <begin position="101"/>
        <end position="112"/>
    </location>
</feature>
<feature type="region of interest" description="Disordered" evidence="1">
    <location>
        <begin position="100"/>
        <end position="119"/>
    </location>
</feature>
<sequence>MFITTPAHFSVELNAHSLLGICLLVAQKQLPESALSISNYHSQSCESTFRLTRSMSGAFSSIVNFTIEQFLKRAVSCDDIETYSSDDEYDYKYKIDPSANVEEEDTSDDEDNLSSVSASGKTHFHGMRVYDNIPSQSKSYFCVEIDGKKKFIHKQTACWLLTDEKASLSADRVKRVQQGN</sequence>
<dbReference type="EMBL" id="CAJNRF010010395">
    <property type="protein sequence ID" value="CAF2120201.1"/>
    <property type="molecule type" value="Genomic_DNA"/>
</dbReference>
<comment type="caution">
    <text evidence="2">The sequence shown here is derived from an EMBL/GenBank/DDBJ whole genome shotgun (WGS) entry which is preliminary data.</text>
</comment>
<organism evidence="2 3">
    <name type="scientific">Rotaria magnacalcarata</name>
    <dbReference type="NCBI Taxonomy" id="392030"/>
    <lineage>
        <taxon>Eukaryota</taxon>
        <taxon>Metazoa</taxon>
        <taxon>Spiralia</taxon>
        <taxon>Gnathifera</taxon>
        <taxon>Rotifera</taxon>
        <taxon>Eurotatoria</taxon>
        <taxon>Bdelloidea</taxon>
        <taxon>Philodinida</taxon>
        <taxon>Philodinidae</taxon>
        <taxon>Rotaria</taxon>
    </lineage>
</organism>
<evidence type="ECO:0000313" key="2">
    <source>
        <dbReference type="EMBL" id="CAF2120201.1"/>
    </source>
</evidence>
<evidence type="ECO:0000313" key="3">
    <source>
        <dbReference type="Proteomes" id="UP000663856"/>
    </source>
</evidence>
<dbReference type="Proteomes" id="UP000663856">
    <property type="component" value="Unassembled WGS sequence"/>
</dbReference>
<gene>
    <name evidence="2" type="ORF">WKI299_LOCUS24218</name>
</gene>
<reference evidence="2" key="1">
    <citation type="submission" date="2021-02" db="EMBL/GenBank/DDBJ databases">
        <authorList>
            <person name="Nowell W R."/>
        </authorList>
    </citation>
    <scope>NUCLEOTIDE SEQUENCE</scope>
</reference>
<dbReference type="AlphaFoldDB" id="A0A816VF10"/>
<protein>
    <submittedName>
        <fullName evidence="2">Uncharacterized protein</fullName>
    </submittedName>
</protein>
<name>A0A816VF10_9BILA</name>
<accession>A0A816VF10</accession>